<keyword evidence="2 3" id="KW-0560">Oxidoreductase</keyword>
<gene>
    <name evidence="8" type="ORF">AB1471_09580</name>
</gene>
<dbReference type="InterPro" id="IPR012394">
    <property type="entry name" value="Aldehyde_DH_NAD(P)"/>
</dbReference>
<evidence type="ECO:0000313" key="8">
    <source>
        <dbReference type="EMBL" id="MEW9502049.1"/>
    </source>
</evidence>
<keyword evidence="9" id="KW-1185">Reference proteome</keyword>
<dbReference type="InterPro" id="IPR029510">
    <property type="entry name" value="Ald_DH_CS_GLU"/>
</dbReference>
<organism evidence="8 9">
    <name type="scientific">Jeotgalibacillus marinus</name>
    <dbReference type="NCBI Taxonomy" id="86667"/>
    <lineage>
        <taxon>Bacteria</taxon>
        <taxon>Bacillati</taxon>
        <taxon>Bacillota</taxon>
        <taxon>Bacilli</taxon>
        <taxon>Bacillales</taxon>
        <taxon>Caryophanaceae</taxon>
        <taxon>Jeotgalibacillus</taxon>
    </lineage>
</organism>
<evidence type="ECO:0000256" key="1">
    <source>
        <dbReference type="ARBA" id="ARBA00009986"/>
    </source>
</evidence>
<comment type="caution">
    <text evidence="8">The sequence shown here is derived from an EMBL/GenBank/DDBJ whole genome shotgun (WGS) entry which is preliminary data.</text>
</comment>
<dbReference type="Gene3D" id="3.40.309.10">
    <property type="entry name" value="Aldehyde Dehydrogenase, Chain A, domain 2"/>
    <property type="match status" value="1"/>
</dbReference>
<evidence type="ECO:0000256" key="4">
    <source>
        <dbReference type="PROSITE-ProRule" id="PRU10007"/>
    </source>
</evidence>
<dbReference type="PANTHER" id="PTHR43570:SF16">
    <property type="entry name" value="ALDEHYDE DEHYDROGENASE TYPE III, ISOFORM Q"/>
    <property type="match status" value="1"/>
</dbReference>
<reference evidence="8 9" key="1">
    <citation type="journal article" date="1979" name="Int. J. Syst. Evol. Microbiol.">
        <title>Bacillus globisporus subsp. marinus subsp. nov.</title>
        <authorList>
            <person name="Liu H."/>
        </authorList>
    </citation>
    <scope>NUCLEOTIDE SEQUENCE [LARGE SCALE GENOMIC DNA]</scope>
    <source>
        <strain evidence="8 9">DSM 1297</strain>
    </source>
</reference>
<dbReference type="PANTHER" id="PTHR43570">
    <property type="entry name" value="ALDEHYDE DEHYDROGENASE"/>
    <property type="match status" value="1"/>
</dbReference>
<evidence type="ECO:0000259" key="7">
    <source>
        <dbReference type="Pfam" id="PF00171"/>
    </source>
</evidence>
<dbReference type="EMBL" id="JBFMIA010000007">
    <property type="protein sequence ID" value="MEW9502049.1"/>
    <property type="molecule type" value="Genomic_DNA"/>
</dbReference>
<dbReference type="Proteomes" id="UP001556040">
    <property type="component" value="Unassembled WGS sequence"/>
</dbReference>
<evidence type="ECO:0000256" key="6">
    <source>
        <dbReference type="SAM" id="Coils"/>
    </source>
</evidence>
<dbReference type="Pfam" id="PF00171">
    <property type="entry name" value="Aldedh"/>
    <property type="match status" value="1"/>
</dbReference>
<feature type="domain" description="Aldehyde dehydrogenase" evidence="7">
    <location>
        <begin position="5"/>
        <end position="434"/>
    </location>
</feature>
<name>A0ABV3Q3Y5_9BACL</name>
<dbReference type="CDD" id="cd07136">
    <property type="entry name" value="ALDH_YwdH-P39616"/>
    <property type="match status" value="1"/>
</dbReference>
<feature type="active site" evidence="4">
    <location>
        <position position="215"/>
    </location>
</feature>
<comment type="similarity">
    <text evidence="1 3 5">Belongs to the aldehyde dehydrogenase family.</text>
</comment>
<dbReference type="RefSeq" id="WP_367779541.1">
    <property type="nucleotide sequence ID" value="NZ_JBFMIA010000007.1"/>
</dbReference>
<feature type="coiled-coil region" evidence="6">
    <location>
        <begin position="28"/>
        <end position="55"/>
    </location>
</feature>
<protein>
    <recommendedName>
        <fullName evidence="3">Aldehyde dehydrogenase</fullName>
    </recommendedName>
</protein>
<evidence type="ECO:0000256" key="2">
    <source>
        <dbReference type="ARBA" id="ARBA00023002"/>
    </source>
</evidence>
<evidence type="ECO:0000256" key="5">
    <source>
        <dbReference type="RuleBase" id="RU003345"/>
    </source>
</evidence>
<dbReference type="InterPro" id="IPR015590">
    <property type="entry name" value="Aldehyde_DH_dom"/>
</dbReference>
<dbReference type="Gene3D" id="3.40.605.10">
    <property type="entry name" value="Aldehyde Dehydrogenase, Chain A, domain 1"/>
    <property type="match status" value="1"/>
</dbReference>
<keyword evidence="6" id="KW-0175">Coiled coil</keyword>
<evidence type="ECO:0000313" key="9">
    <source>
        <dbReference type="Proteomes" id="UP001556040"/>
    </source>
</evidence>
<dbReference type="InterPro" id="IPR016160">
    <property type="entry name" value="Ald_DH_CS_CYS"/>
</dbReference>
<sequence>MSIQTKLDVEHLIQKQREFFHSGITRKIDFRLKQLKKLKTVIEEHEQEILDALKKDLGKNPFEAYVSEIGFTLSSIRDMIKNVKRWSKTEKVKTPIYQMPSKSFIIKEPYGSVLIIGPFNYPFQLLIEPLIGAIAAGNCAVIKPSESTPHTTKVINKIISNHFDPAYIKVVEGEKEETSLLIHAPFDYLFFTGSIPVGKIVMEAAAKNLVPHTLELGGKSPTIVDETADIKKAAQRIIWGKLMNAGQTCIAPDYIVVHHKVKDELIKQMKIAIHAFYGDQIQTSEEFGRIVNERHFDRLTEILEKDKSHIVAGGEHNREDRFIAPTILDHIDWSNAAMQDEIFGPILPILTYDHLDDVINMINAHPKPLALYVFTENQKNESQVLQQISFGGGCVNDTISHISNSNLPFGGVGHSGVNAYHGKHSFDLFSHRKSMLKKSTSVELKLAFPPYKMSLETIKRILK</sequence>
<dbReference type="SUPFAM" id="SSF53720">
    <property type="entry name" value="ALDH-like"/>
    <property type="match status" value="1"/>
</dbReference>
<dbReference type="InterPro" id="IPR016163">
    <property type="entry name" value="Ald_DH_C"/>
</dbReference>
<proteinExistence type="inferred from homology"/>
<accession>A0ABV3Q3Y5</accession>
<dbReference type="InterPro" id="IPR016161">
    <property type="entry name" value="Ald_DH/histidinol_DH"/>
</dbReference>
<dbReference type="PROSITE" id="PS00070">
    <property type="entry name" value="ALDEHYDE_DEHYDR_CYS"/>
    <property type="match status" value="1"/>
</dbReference>
<dbReference type="PROSITE" id="PS00687">
    <property type="entry name" value="ALDEHYDE_DEHYDR_GLU"/>
    <property type="match status" value="1"/>
</dbReference>
<dbReference type="InterPro" id="IPR016162">
    <property type="entry name" value="Ald_DH_N"/>
</dbReference>
<dbReference type="PIRSF" id="PIRSF036492">
    <property type="entry name" value="ALDH"/>
    <property type="match status" value="1"/>
</dbReference>
<evidence type="ECO:0000256" key="3">
    <source>
        <dbReference type="PIRNR" id="PIRNR036492"/>
    </source>
</evidence>